<keyword evidence="10" id="KW-0799">Topoisomerase</keyword>
<protein>
    <recommendedName>
        <fullName evidence="5">DNA topoisomerase (ATP-hydrolyzing)</fullName>
        <ecNumber evidence="5">5.6.2.2</ecNumber>
    </recommendedName>
</protein>
<dbReference type="GO" id="GO:0003918">
    <property type="term" value="F:DNA topoisomerase type II (double strand cut, ATP-hydrolyzing) activity"/>
    <property type="evidence" value="ECO:0007669"/>
    <property type="project" value="UniProtKB-EC"/>
</dbReference>
<evidence type="ECO:0000313" key="15">
    <source>
        <dbReference type="EMBL" id="QHS85734.1"/>
    </source>
</evidence>
<dbReference type="SMART" id="SM00433">
    <property type="entry name" value="TOP2c"/>
    <property type="match status" value="1"/>
</dbReference>
<comment type="similarity">
    <text evidence="4">Belongs to the type II topoisomerase family.</text>
</comment>
<evidence type="ECO:0000259" key="14">
    <source>
        <dbReference type="PROSITE" id="PS52040"/>
    </source>
</evidence>
<dbReference type="GO" id="GO:0005634">
    <property type="term" value="C:nucleus"/>
    <property type="evidence" value="ECO:0007669"/>
    <property type="project" value="TreeGrafter"/>
</dbReference>
<dbReference type="InterPro" id="IPR014721">
    <property type="entry name" value="Ribsml_uS5_D2-typ_fold_subgr"/>
</dbReference>
<keyword evidence="6" id="KW-0479">Metal-binding</keyword>
<dbReference type="InterPro" id="IPR031660">
    <property type="entry name" value="TOPRIM_C"/>
</dbReference>
<dbReference type="GO" id="GO:0005524">
    <property type="term" value="F:ATP binding"/>
    <property type="evidence" value="ECO:0007669"/>
    <property type="project" value="UniProtKB-KW"/>
</dbReference>
<dbReference type="FunFam" id="3.90.199.10:FF:000002">
    <property type="entry name" value="DNA topoisomerase 2"/>
    <property type="match status" value="1"/>
</dbReference>
<evidence type="ECO:0000256" key="12">
    <source>
        <dbReference type="ARBA" id="ARBA00023235"/>
    </source>
</evidence>
<dbReference type="Gene3D" id="1.10.268.10">
    <property type="entry name" value="Topoisomerase, domain 3"/>
    <property type="match status" value="1"/>
</dbReference>
<dbReference type="GO" id="GO:0000819">
    <property type="term" value="P:sister chromatid segregation"/>
    <property type="evidence" value="ECO:0007669"/>
    <property type="project" value="TreeGrafter"/>
</dbReference>
<name>A0A6C0B1Q7_9ZZZZ</name>
<evidence type="ECO:0000256" key="5">
    <source>
        <dbReference type="ARBA" id="ARBA00012895"/>
    </source>
</evidence>
<evidence type="ECO:0000256" key="3">
    <source>
        <dbReference type="ARBA" id="ARBA00001946"/>
    </source>
</evidence>
<comment type="catalytic activity">
    <reaction evidence="1">
        <text>ATP-dependent breakage, passage and rejoining of double-stranded DNA.</text>
        <dbReference type="EC" id="5.6.2.2"/>
    </reaction>
</comment>
<organism evidence="15">
    <name type="scientific">viral metagenome</name>
    <dbReference type="NCBI Taxonomy" id="1070528"/>
    <lineage>
        <taxon>unclassified sequences</taxon>
        <taxon>metagenomes</taxon>
        <taxon>organismal metagenomes</taxon>
    </lineage>
</organism>
<evidence type="ECO:0000256" key="2">
    <source>
        <dbReference type="ARBA" id="ARBA00001913"/>
    </source>
</evidence>
<dbReference type="FunFam" id="3.40.50.670:FF:000001">
    <property type="entry name" value="DNA topoisomerase 2"/>
    <property type="match status" value="1"/>
</dbReference>
<dbReference type="SUPFAM" id="SSF56719">
    <property type="entry name" value="Type II DNA topoisomerase"/>
    <property type="match status" value="1"/>
</dbReference>
<dbReference type="InterPro" id="IPR013758">
    <property type="entry name" value="Topo_IIA_A/C_ab"/>
</dbReference>
<dbReference type="SUPFAM" id="SSF55874">
    <property type="entry name" value="ATPase domain of HSP90 chaperone/DNA topoisomerase II/histidine kinase"/>
    <property type="match status" value="1"/>
</dbReference>
<dbReference type="EC" id="5.6.2.2" evidence="5"/>
<dbReference type="GO" id="GO:0006265">
    <property type="term" value="P:DNA topological change"/>
    <property type="evidence" value="ECO:0007669"/>
    <property type="project" value="InterPro"/>
</dbReference>
<evidence type="ECO:0000256" key="10">
    <source>
        <dbReference type="ARBA" id="ARBA00023029"/>
    </source>
</evidence>
<dbReference type="InterPro" id="IPR013759">
    <property type="entry name" value="Topo_IIA_B_C"/>
</dbReference>
<accession>A0A6C0B1Q7</accession>
<comment type="cofactor">
    <cofactor evidence="2">
        <name>Ca(2+)</name>
        <dbReference type="ChEBI" id="CHEBI:29108"/>
    </cofactor>
</comment>
<dbReference type="InterPro" id="IPR018522">
    <property type="entry name" value="TopoIIA_CS"/>
</dbReference>
<keyword evidence="7" id="KW-0547">Nucleotide-binding</keyword>
<dbReference type="InterPro" id="IPR036890">
    <property type="entry name" value="HATPase_C_sf"/>
</dbReference>
<evidence type="ECO:0000256" key="8">
    <source>
        <dbReference type="ARBA" id="ARBA00022840"/>
    </source>
</evidence>
<dbReference type="InterPro" id="IPR001154">
    <property type="entry name" value="TopoII_euk"/>
</dbReference>
<dbReference type="Gene3D" id="3.90.199.10">
    <property type="entry name" value="Topoisomerase II, domain 5"/>
    <property type="match status" value="1"/>
</dbReference>
<dbReference type="Gene3D" id="3.30.230.10">
    <property type="match status" value="1"/>
</dbReference>
<dbReference type="AlphaFoldDB" id="A0A6C0B1Q7"/>
<dbReference type="PRINTS" id="PR00418">
    <property type="entry name" value="TPI2FAMILY"/>
</dbReference>
<reference evidence="15" key="1">
    <citation type="journal article" date="2020" name="Nature">
        <title>Giant virus diversity and host interactions through global metagenomics.</title>
        <authorList>
            <person name="Schulz F."/>
            <person name="Roux S."/>
            <person name="Paez-Espino D."/>
            <person name="Jungbluth S."/>
            <person name="Walsh D.A."/>
            <person name="Denef V.J."/>
            <person name="McMahon K.D."/>
            <person name="Konstantinidis K.T."/>
            <person name="Eloe-Fadrosh E.A."/>
            <person name="Kyrpides N.C."/>
            <person name="Woyke T."/>
        </authorList>
    </citation>
    <scope>NUCLEOTIDE SEQUENCE</scope>
    <source>
        <strain evidence="15">GVMAG-M-3300009185-36</strain>
    </source>
</reference>
<dbReference type="PRINTS" id="PR01158">
    <property type="entry name" value="TOPISMRASEII"/>
</dbReference>
<evidence type="ECO:0000259" key="13">
    <source>
        <dbReference type="PROSITE" id="PS50880"/>
    </source>
</evidence>
<dbReference type="PROSITE" id="PS50880">
    <property type="entry name" value="TOPRIM"/>
    <property type="match status" value="1"/>
</dbReference>
<dbReference type="SMART" id="SM00434">
    <property type="entry name" value="TOP4c"/>
    <property type="match status" value="1"/>
</dbReference>
<evidence type="ECO:0000256" key="7">
    <source>
        <dbReference type="ARBA" id="ARBA00022741"/>
    </source>
</evidence>
<dbReference type="InterPro" id="IPR002205">
    <property type="entry name" value="Topo_IIA_dom_A"/>
</dbReference>
<dbReference type="PANTHER" id="PTHR10169:SF38">
    <property type="entry name" value="DNA TOPOISOMERASE 2"/>
    <property type="match status" value="1"/>
</dbReference>
<dbReference type="Pfam" id="PF16898">
    <property type="entry name" value="TOPRIM_C"/>
    <property type="match status" value="1"/>
</dbReference>
<keyword evidence="8" id="KW-0067">ATP-binding</keyword>
<comment type="cofactor">
    <cofactor evidence="3">
        <name>Mg(2+)</name>
        <dbReference type="ChEBI" id="CHEBI:18420"/>
    </cofactor>
</comment>
<dbReference type="GO" id="GO:0000712">
    <property type="term" value="P:resolution of meiotic recombination intermediates"/>
    <property type="evidence" value="ECO:0007669"/>
    <property type="project" value="TreeGrafter"/>
</dbReference>
<dbReference type="InterPro" id="IPR013506">
    <property type="entry name" value="Topo_IIA_bsu_dom2"/>
</dbReference>
<dbReference type="PANTHER" id="PTHR10169">
    <property type="entry name" value="DNA TOPOISOMERASE/GYRASE"/>
    <property type="match status" value="1"/>
</dbReference>
<keyword evidence="11" id="KW-0238">DNA-binding</keyword>
<keyword evidence="12" id="KW-0413">Isomerase</keyword>
<dbReference type="PROSITE" id="PS52040">
    <property type="entry name" value="TOPO_IIA"/>
    <property type="match status" value="1"/>
</dbReference>
<dbReference type="Pfam" id="PF00521">
    <property type="entry name" value="DNA_topoisoIV"/>
    <property type="match status" value="1"/>
</dbReference>
<dbReference type="GO" id="GO:0046872">
    <property type="term" value="F:metal ion binding"/>
    <property type="evidence" value="ECO:0007669"/>
    <property type="project" value="UniProtKB-KW"/>
</dbReference>
<dbReference type="InterPro" id="IPR050634">
    <property type="entry name" value="DNA_Topoisomerase_II"/>
</dbReference>
<evidence type="ECO:0000256" key="4">
    <source>
        <dbReference type="ARBA" id="ARBA00011080"/>
    </source>
</evidence>
<evidence type="ECO:0000256" key="6">
    <source>
        <dbReference type="ARBA" id="ARBA00022723"/>
    </source>
</evidence>
<feature type="domain" description="Toprim" evidence="13">
    <location>
        <begin position="443"/>
        <end position="557"/>
    </location>
</feature>
<dbReference type="InterPro" id="IPR013760">
    <property type="entry name" value="Topo_IIA-like_dom_sf"/>
</dbReference>
<dbReference type="Gene3D" id="3.30.1360.40">
    <property type="match status" value="1"/>
</dbReference>
<dbReference type="InterPro" id="IPR006171">
    <property type="entry name" value="TOPRIM_dom"/>
</dbReference>
<dbReference type="InterPro" id="IPR001241">
    <property type="entry name" value="Topo_IIA"/>
</dbReference>
<dbReference type="Gene3D" id="3.40.50.670">
    <property type="match status" value="1"/>
</dbReference>
<dbReference type="Gene3D" id="3.30.565.10">
    <property type="entry name" value="Histidine kinase-like ATPase, C-terminal domain"/>
    <property type="match status" value="1"/>
</dbReference>
<keyword evidence="9" id="KW-0460">Magnesium</keyword>
<dbReference type="GO" id="GO:0003677">
    <property type="term" value="F:DNA binding"/>
    <property type="evidence" value="ECO:0007669"/>
    <property type="project" value="UniProtKB-KW"/>
</dbReference>
<feature type="domain" description="Topo IIA-type catalytic" evidence="14">
    <location>
        <begin position="682"/>
        <end position="1093"/>
    </location>
</feature>
<evidence type="ECO:0000256" key="11">
    <source>
        <dbReference type="ARBA" id="ARBA00023125"/>
    </source>
</evidence>
<proteinExistence type="inferred from homology"/>
<dbReference type="Pfam" id="PF01751">
    <property type="entry name" value="Toprim"/>
    <property type="match status" value="1"/>
</dbReference>
<dbReference type="SUPFAM" id="SSF54211">
    <property type="entry name" value="Ribosomal protein S5 domain 2-like"/>
    <property type="match status" value="1"/>
</dbReference>
<dbReference type="Gene3D" id="3.30.1490.30">
    <property type="match status" value="1"/>
</dbReference>
<dbReference type="InterPro" id="IPR013757">
    <property type="entry name" value="Topo_IIA_A_a_sf"/>
</dbReference>
<dbReference type="EMBL" id="MN739048">
    <property type="protein sequence ID" value="QHS85734.1"/>
    <property type="molecule type" value="Genomic_DNA"/>
</dbReference>
<dbReference type="InterPro" id="IPR020568">
    <property type="entry name" value="Ribosomal_Su5_D2-typ_SF"/>
</dbReference>
<evidence type="ECO:0000256" key="1">
    <source>
        <dbReference type="ARBA" id="ARBA00000185"/>
    </source>
</evidence>
<dbReference type="Pfam" id="PF00204">
    <property type="entry name" value="DNA_gyraseB"/>
    <property type="match status" value="1"/>
</dbReference>
<evidence type="ECO:0000256" key="9">
    <source>
        <dbReference type="ARBA" id="ARBA00022842"/>
    </source>
</evidence>
<sequence length="1104" mass="125859">MPSGNFFILLKTNLHVGMSSNLNKMSLAQTYRKHTHREHILSLPDTYVGSIENSTEEHYVVQDESFVAKTVNFNPGFYKLIDELLVNAHDHVVRLRERKSTNPVKNINISSDGKTFTIFNDGESIDVEKHPDYDVYIPQLIFGELLTSTNYDKDEKKLVGGKNGYGVKLVNIFSKKFELTIVDAKRGLKYNQTFENNMSKIGTPSVKPCKTKSGVEIIWTPDFTKFGWTDSIPEPILQVVQRRVYDLAMTVGKDVKITWCNTPIKFRDITTYASWYLSKDASIITDNPQLNWHIALADSPTDKAFSVSFVNGIWTRSGKHVDEITNQVVSHIVNFIETKKKIKVKPALVRDSLAVFIHCFVENPSFSSQTKEVLTSKTSCKLSEDFLKKAVTKLCIVDKVLEAQNIKDAKDLKKTDGKKTSKITGIPKLDDAVMAGTNRSHECTLILTEGDSAKAMALSGLSQEQRKLYGVFPLRGKLLNVKDMTSKKIEATEEIANMKKIIGLESGKKYSDVKSLRYGSILIMTDQDYDGSHIRGLLINLFHELWHQLIEIPGFITYMATPIVKATKGSKTLSFYSQYEYEEWKKTNTNWKVKYYKGLGTSTRDEAKEYFKSMNVVKYIYSEKSDPSIELAFNKSMSDNRKEWLKTYSRSDIVGGEKELLYENFVNKDLIHFSNYNLERSIPNVMDGLKTSQRKILFSALKRNLKTEIRVAQFAGYVSEHSGYHHGEASLNDAIIGMAQDYVGSNNLAWLVPQGQFGTRLQGGNDAASPRYIHTYLQPYITSLVPADDLDCLKYRDDDGLPVEPEWYSPILPMLLVNGARGIGTGYSTYIPQCNPANLLVGLRRWLKKEVKLEDINLDPWYRGFTGTIEKTGSDYTVKGNWSINKDTMTITELPVETWTSDYKEWLDKQLTEGTIKDYSDTSTDTHVSITVKLTGTPEHTKLIEKSLTSKIKLTNMHAFDSECIINKYETLHEILDEFTVIRLDLYKKRRAHCLAQMKAKLPFHENVVKFIEQQSLDTPLPDLRRKTREECDTLLEKYFVKISDSYDYLMDLPIKSITVTNARKHQADLEALRGKIAGLEKKTPEQLWLDDLETFSGMYSKKK</sequence>
<dbReference type="PROSITE" id="PS00177">
    <property type="entry name" value="TOPOISOMERASE_II"/>
    <property type="match status" value="1"/>
</dbReference>